<dbReference type="Pfam" id="PF01216">
    <property type="entry name" value="Calsequestrin"/>
    <property type="match status" value="1"/>
</dbReference>
<reference evidence="9 10" key="2">
    <citation type="submission" date="2018-11" db="EMBL/GenBank/DDBJ databases">
        <authorList>
            <consortium name="Pathogen Informatics"/>
        </authorList>
    </citation>
    <scope>NUCLEOTIDE SEQUENCE [LARGE SCALE GENOMIC DNA]</scope>
    <source>
        <strain evidence="9 10">MHpl1</strain>
    </source>
</reference>
<dbReference type="FunFam" id="3.40.30.10:FF:000344">
    <property type="entry name" value="Calsequestrin"/>
    <property type="match status" value="1"/>
</dbReference>
<evidence type="ECO:0000256" key="6">
    <source>
        <dbReference type="RuleBase" id="RU000648"/>
    </source>
</evidence>
<evidence type="ECO:0000256" key="3">
    <source>
        <dbReference type="ARBA" id="ARBA00022837"/>
    </source>
</evidence>
<dbReference type="GO" id="GO:0051279">
    <property type="term" value="P:regulation of release of sequestered calcium ion into cytosol"/>
    <property type="evidence" value="ECO:0007669"/>
    <property type="project" value="TreeGrafter"/>
</dbReference>
<keyword evidence="8" id="KW-0732">Signal</keyword>
<keyword evidence="5" id="KW-0514">Muscle protein</keyword>
<evidence type="ECO:0000313" key="9">
    <source>
        <dbReference type="EMBL" id="VDO46627.1"/>
    </source>
</evidence>
<accession>A0A0N4WNA4</accession>
<feature type="compositionally biased region" description="Acidic residues" evidence="7">
    <location>
        <begin position="391"/>
        <end position="400"/>
    </location>
</feature>
<dbReference type="PANTHER" id="PTHR10033">
    <property type="entry name" value="CALSEQUESTRIN"/>
    <property type="match status" value="1"/>
</dbReference>
<comment type="subcellular location">
    <subcellularLocation>
        <location evidence="1">Sarcoplasmic reticulum lumen</location>
    </subcellularLocation>
</comment>
<evidence type="ECO:0000313" key="10">
    <source>
        <dbReference type="Proteomes" id="UP000268014"/>
    </source>
</evidence>
<keyword evidence="4" id="KW-0703">Sarcoplasmic reticulum</keyword>
<name>A0A0N4WNA4_HAEPC</name>
<dbReference type="GO" id="GO:0033018">
    <property type="term" value="C:sarcoplasmic reticulum lumen"/>
    <property type="evidence" value="ECO:0007669"/>
    <property type="project" value="UniProtKB-SubCell"/>
</dbReference>
<dbReference type="GO" id="GO:0005509">
    <property type="term" value="F:calcium ion binding"/>
    <property type="evidence" value="ECO:0007669"/>
    <property type="project" value="InterPro"/>
</dbReference>
<dbReference type="SUPFAM" id="SSF52833">
    <property type="entry name" value="Thioredoxin-like"/>
    <property type="match status" value="3"/>
</dbReference>
<evidence type="ECO:0000313" key="11">
    <source>
        <dbReference type="WBParaSite" id="HPLM_0001275701-mRNA-1"/>
    </source>
</evidence>
<dbReference type="AlphaFoldDB" id="A0A0N4WNA4"/>
<dbReference type="STRING" id="6290.A0A0N4WNA4"/>
<dbReference type="Proteomes" id="UP000268014">
    <property type="component" value="Unassembled WGS sequence"/>
</dbReference>
<feature type="chain" id="PRO_5043123879" description="Calsequestrin" evidence="8">
    <location>
        <begin position="20"/>
        <end position="417"/>
    </location>
</feature>
<reference evidence="11" key="1">
    <citation type="submission" date="2016-04" db="UniProtKB">
        <authorList>
            <consortium name="WormBaseParasite"/>
        </authorList>
    </citation>
    <scope>IDENTIFICATION</scope>
</reference>
<evidence type="ECO:0000256" key="7">
    <source>
        <dbReference type="SAM" id="MobiDB-lite"/>
    </source>
</evidence>
<organism evidence="11">
    <name type="scientific">Haemonchus placei</name>
    <name type="common">Barber's pole worm</name>
    <dbReference type="NCBI Taxonomy" id="6290"/>
    <lineage>
        <taxon>Eukaryota</taxon>
        <taxon>Metazoa</taxon>
        <taxon>Ecdysozoa</taxon>
        <taxon>Nematoda</taxon>
        <taxon>Chromadorea</taxon>
        <taxon>Rhabditida</taxon>
        <taxon>Rhabditina</taxon>
        <taxon>Rhabditomorpha</taxon>
        <taxon>Strongyloidea</taxon>
        <taxon>Trichostrongylidae</taxon>
        <taxon>Haemonchus</taxon>
    </lineage>
</organism>
<dbReference type="FunFam" id="3.40.30.10:FF:000346">
    <property type="entry name" value="Calsequestrin"/>
    <property type="match status" value="1"/>
</dbReference>
<comment type="function">
    <text evidence="6">Calsequestrin is a high-capacity, moderate affinity, calcium-binding protein and thus acts as an internal calcium store in muscle.</text>
</comment>
<dbReference type="WBParaSite" id="HPLM_0001275701-mRNA-1">
    <property type="protein sequence ID" value="HPLM_0001275701-mRNA-1"/>
    <property type="gene ID" value="HPLM_0001275701"/>
</dbReference>
<dbReference type="OrthoDB" id="10038131at2759"/>
<dbReference type="InterPro" id="IPR036249">
    <property type="entry name" value="Thioredoxin-like_sf"/>
</dbReference>
<sequence>MIWCRLLGLAAFVILGVSAAQRTDDLECMFLGYPDLEYDGFDRTEVLTEKNFNKTIFAEDAKSVVFFNDVEEDDPELDQYECFMQLSAQIMTKRGYNFFTVNTTKETKLRKQEEVDKGEDTIHVYKDGFKIEYHGVRDPETFVGWMMDIPDDPVTIINDEHDLEEFEDLDDEVVRIIGYFEPGSAALKEFEEAAEDFMGEIEFFAVVTSKWARKVGLKRVGEVQMLRPFEEDPLFAPSSADTEEEFEDWVEKHKEPVMQKLTLENYFNVWKDPEDDERMILAFVDEETREGRAMKKLLDKIADENSEHAGTLEIVLIDPDEFPLMVDVWEDMFGIDIEEGPQIGLVDISEREGIWFDISQVNLDDPKKHSDSNFEVLQTWIDQIMSGSITLDDDDDDEPEPSPPPPPAKGKKNKKEL</sequence>
<evidence type="ECO:0000256" key="5">
    <source>
        <dbReference type="ARBA" id="ARBA00023179"/>
    </source>
</evidence>
<dbReference type="InterPro" id="IPR001393">
    <property type="entry name" value="Calsequestrin"/>
</dbReference>
<gene>
    <name evidence="9" type="ORF">HPLM_LOCUS12749</name>
</gene>
<comment type="similarity">
    <text evidence="2 6">Belongs to the calsequestrin family.</text>
</comment>
<dbReference type="Gene3D" id="3.40.30.10">
    <property type="entry name" value="Glutaredoxin"/>
    <property type="match status" value="3"/>
</dbReference>
<evidence type="ECO:0000256" key="1">
    <source>
        <dbReference type="ARBA" id="ARBA00004564"/>
    </source>
</evidence>
<feature type="signal peptide" evidence="8">
    <location>
        <begin position="1"/>
        <end position="19"/>
    </location>
</feature>
<dbReference type="PRINTS" id="PR00312">
    <property type="entry name" value="CALSEQUESTRN"/>
</dbReference>
<keyword evidence="10" id="KW-1185">Reference proteome</keyword>
<dbReference type="PANTHER" id="PTHR10033:SF0">
    <property type="entry name" value="CALSEQUESTRIN"/>
    <property type="match status" value="1"/>
</dbReference>
<evidence type="ECO:0000256" key="4">
    <source>
        <dbReference type="ARBA" id="ARBA00022951"/>
    </source>
</evidence>
<dbReference type="OMA" id="WMEMDNE"/>
<evidence type="ECO:0000256" key="2">
    <source>
        <dbReference type="ARBA" id="ARBA00010987"/>
    </source>
</evidence>
<protein>
    <recommendedName>
        <fullName evidence="6">Calsequestrin</fullName>
    </recommendedName>
</protein>
<dbReference type="EMBL" id="UZAF01017965">
    <property type="protein sequence ID" value="VDO46627.1"/>
    <property type="molecule type" value="Genomic_DNA"/>
</dbReference>
<feature type="region of interest" description="Disordered" evidence="7">
    <location>
        <begin position="387"/>
        <end position="417"/>
    </location>
</feature>
<evidence type="ECO:0000256" key="8">
    <source>
        <dbReference type="SAM" id="SignalP"/>
    </source>
</evidence>
<keyword evidence="3 6" id="KW-0106">Calcium</keyword>
<proteinExistence type="inferred from homology"/>